<evidence type="ECO:0000313" key="2">
    <source>
        <dbReference type="Proteomes" id="UP000615446"/>
    </source>
</evidence>
<comment type="caution">
    <text evidence="1">The sequence shown here is derived from an EMBL/GenBank/DDBJ whole genome shotgun (WGS) entry which is preliminary data.</text>
</comment>
<organism evidence="1 2">
    <name type="scientific">Rhizophagus clarus</name>
    <dbReference type="NCBI Taxonomy" id="94130"/>
    <lineage>
        <taxon>Eukaryota</taxon>
        <taxon>Fungi</taxon>
        <taxon>Fungi incertae sedis</taxon>
        <taxon>Mucoromycota</taxon>
        <taxon>Glomeromycotina</taxon>
        <taxon>Glomeromycetes</taxon>
        <taxon>Glomerales</taxon>
        <taxon>Glomeraceae</taxon>
        <taxon>Rhizophagus</taxon>
    </lineage>
</organism>
<evidence type="ECO:0000313" key="1">
    <source>
        <dbReference type="EMBL" id="GES80414.1"/>
    </source>
</evidence>
<name>A0A8H3L766_9GLOM</name>
<proteinExistence type="predicted"/>
<dbReference type="OrthoDB" id="2429297at2759"/>
<dbReference type="Proteomes" id="UP000615446">
    <property type="component" value="Unassembled WGS sequence"/>
</dbReference>
<dbReference type="AlphaFoldDB" id="A0A8H3L766"/>
<protein>
    <submittedName>
        <fullName evidence="1">Uncharacterized protein</fullName>
    </submittedName>
</protein>
<reference evidence="1" key="1">
    <citation type="submission" date="2019-10" db="EMBL/GenBank/DDBJ databases">
        <title>Conservation and host-specific expression of non-tandemly repeated heterogenous ribosome RNA gene in arbuscular mycorrhizal fungi.</title>
        <authorList>
            <person name="Maeda T."/>
            <person name="Kobayashi Y."/>
            <person name="Nakagawa T."/>
            <person name="Ezawa T."/>
            <person name="Yamaguchi K."/>
            <person name="Bino T."/>
            <person name="Nishimoto Y."/>
            <person name="Shigenobu S."/>
            <person name="Kawaguchi M."/>
        </authorList>
    </citation>
    <scope>NUCLEOTIDE SEQUENCE</scope>
    <source>
        <strain evidence="1">HR1</strain>
    </source>
</reference>
<gene>
    <name evidence="1" type="ORF">RCL2_000769800</name>
</gene>
<sequence length="153" mass="17914">MGWNNKNTIDVLSSNIDFYPFTCQLGEYEIFIYGLGSSICLDWNKASNGIQLFGLEDKVILQKLCKIHVLQYASHEWDNFNLMKKLYEYHLRCQTSSIEWYNLFIKWNQNECNIIELTSELKLLYLQGHQFSDRKLGAWLSILRATGCSNITP</sequence>
<accession>A0A8H3L766</accession>
<dbReference type="EMBL" id="BLAL01000049">
    <property type="protein sequence ID" value="GES80414.1"/>
    <property type="molecule type" value="Genomic_DNA"/>
</dbReference>